<gene>
    <name evidence="2" type="primary">atzC_1</name>
    <name evidence="2" type="ORF">SK3146_02545</name>
</gene>
<reference evidence="2" key="1">
    <citation type="submission" date="2018-02" db="EMBL/GenBank/DDBJ databases">
        <authorList>
            <person name="Kim S.-K."/>
            <person name="Jung H.-I."/>
            <person name="Lee S.-W."/>
        </authorList>
    </citation>
    <scope>NUCLEOTIDE SEQUENCE</scope>
    <source>
        <strain evidence="2">SK3146</strain>
    </source>
</reference>
<dbReference type="EMBL" id="CP027059">
    <property type="protein sequence ID" value="UQZ83358.1"/>
    <property type="molecule type" value="Genomic_DNA"/>
</dbReference>
<proteinExistence type="predicted"/>
<dbReference type="NCBIfam" id="NF005312">
    <property type="entry name" value="PRK06846.1"/>
    <property type="match status" value="1"/>
</dbReference>
<reference evidence="2" key="2">
    <citation type="journal article" date="2021" name="J Anim Sci Technol">
        <title>Complete genome sequence of Paenibacillus konkukensis sp. nov. SK3146 as a potential probiotic strain.</title>
        <authorList>
            <person name="Jung H.I."/>
            <person name="Park S."/>
            <person name="Niu K.M."/>
            <person name="Lee S.W."/>
            <person name="Kothari D."/>
            <person name="Yi K.J."/>
            <person name="Kim S.K."/>
        </authorList>
    </citation>
    <scope>NUCLEOTIDE SEQUENCE</scope>
    <source>
        <strain evidence="2">SK3146</strain>
    </source>
</reference>
<feature type="domain" description="Amidohydrolase 3" evidence="1">
    <location>
        <begin position="109"/>
        <end position="406"/>
    </location>
</feature>
<dbReference type="SUPFAM" id="SSF51556">
    <property type="entry name" value="Metallo-dependent hydrolases"/>
    <property type="match status" value="1"/>
</dbReference>
<evidence type="ECO:0000259" key="1">
    <source>
        <dbReference type="Pfam" id="PF07969"/>
    </source>
</evidence>
<sequence length="411" mass="44386">MSSAFWLTNVLLETGYQVEQGVIAGTNTGCFHLLIRDGNIAQIAPSDTVITDGLPRKDARRRLALPSFVEKHCHLDKTMLGDRWRAVTPAANIFERFEIEKEVIPSLRTTMQERAERLLEIYLQAGVTHVRTHVDIFPEAGLNHLHAVRQALQTFEGKLTYEIVAFAQHGLLRTKAQSLVKEALREGASLVGGVDPAMVDGDIEASLQAMVELAVEGNAGIDLHLHDPDHLGVFTIKRLAWLTKEAGLQGKVAVSHAFGLGEISPSEAEAMGDILADAGVAVITSVPMGRMFPPVGLLRGKGVEVAVGCDNIFDVWSPFGNGDILERAGRLAQISKWVDERSLAQTLYFITGGKTPLDDEGNQVWPKVGDEASIVLVEASCSAEAVARRSKRAAALFKGTVVSGSIQSGTI</sequence>
<protein>
    <submittedName>
        <fullName evidence="2">N-isopropylammelide isopropyl amidohydrolase</fullName>
        <ecNumber evidence="2">3.5.4.42</ecNumber>
    </submittedName>
</protein>
<dbReference type="Proteomes" id="UP001057134">
    <property type="component" value="Chromosome"/>
</dbReference>
<accession>A0ABY4RMG0</accession>
<organism evidence="2 3">
    <name type="scientific">Paenibacillus konkukensis</name>
    <dbReference type="NCBI Taxonomy" id="2020716"/>
    <lineage>
        <taxon>Bacteria</taxon>
        <taxon>Bacillati</taxon>
        <taxon>Bacillota</taxon>
        <taxon>Bacilli</taxon>
        <taxon>Bacillales</taxon>
        <taxon>Paenibacillaceae</taxon>
        <taxon>Paenibacillus</taxon>
    </lineage>
</organism>
<dbReference type="Gene3D" id="3.20.20.140">
    <property type="entry name" value="Metal-dependent hydrolases"/>
    <property type="match status" value="1"/>
</dbReference>
<dbReference type="PANTHER" id="PTHR32027">
    <property type="entry name" value="CYTOSINE DEAMINASE"/>
    <property type="match status" value="1"/>
</dbReference>
<dbReference type="Pfam" id="PF07969">
    <property type="entry name" value="Amidohydro_3"/>
    <property type="match status" value="1"/>
</dbReference>
<evidence type="ECO:0000313" key="3">
    <source>
        <dbReference type="Proteomes" id="UP001057134"/>
    </source>
</evidence>
<keyword evidence="2" id="KW-0378">Hydrolase</keyword>
<dbReference type="InterPro" id="IPR032466">
    <property type="entry name" value="Metal_Hydrolase"/>
</dbReference>
<evidence type="ECO:0000313" key="2">
    <source>
        <dbReference type="EMBL" id="UQZ83358.1"/>
    </source>
</evidence>
<dbReference type="GO" id="GO:0018764">
    <property type="term" value="F:N-isopropylammelide isopropylaminohydrolase activity"/>
    <property type="evidence" value="ECO:0007669"/>
    <property type="project" value="UniProtKB-EC"/>
</dbReference>
<dbReference type="Gene3D" id="2.30.40.10">
    <property type="entry name" value="Urease, subunit C, domain 1"/>
    <property type="match status" value="1"/>
</dbReference>
<dbReference type="PANTHER" id="PTHR32027:SF9">
    <property type="entry name" value="BLL3847 PROTEIN"/>
    <property type="match status" value="1"/>
</dbReference>
<dbReference type="InterPro" id="IPR052349">
    <property type="entry name" value="Metallo-hydrolase_Enzymes"/>
</dbReference>
<name>A0ABY4RMG0_9BACL</name>
<keyword evidence="3" id="KW-1185">Reference proteome</keyword>
<dbReference type="CDD" id="cd01293">
    <property type="entry name" value="Bact_CD"/>
    <property type="match status" value="1"/>
</dbReference>
<dbReference type="EC" id="3.5.4.42" evidence="2"/>
<dbReference type="InterPro" id="IPR013108">
    <property type="entry name" value="Amidohydro_3"/>
</dbReference>
<dbReference type="InterPro" id="IPR011059">
    <property type="entry name" value="Metal-dep_hydrolase_composite"/>
</dbReference>
<dbReference type="RefSeq" id="WP_249865383.1">
    <property type="nucleotide sequence ID" value="NZ_CP027059.1"/>
</dbReference>